<evidence type="ECO:0000256" key="2">
    <source>
        <dbReference type="ARBA" id="ARBA00005417"/>
    </source>
</evidence>
<dbReference type="InterPro" id="IPR050388">
    <property type="entry name" value="ABC_Ni/Peptide_Import"/>
</dbReference>
<keyword evidence="3" id="KW-0813">Transport</keyword>
<sequence>MLLQVEDLHVHFLTQSGEIPALRGVSFSIEKAESVAIVGESGSGKSVTALSLTKLLESPPAVYKKGKILYEGVDLLALSQKELRKYRGGEIAYVFQEPSTSLNPVYSIGFQLLEAIELHQPHLKDKKVLGLEVLQKVGIVDCQRVWKSYPHELSGGMQQRVMIAMALLCKPKLLVADEPTTALDVTIQAQILELFAKIQKDLAMSVLLITHNFGIVKGFSDRVVVMFRGQVVEEGPTEKVIYSPTHPYTKALIDCVPRLGEKGKRLRAIDYSLIESSLNL</sequence>
<dbReference type="PANTHER" id="PTHR43297">
    <property type="entry name" value="OLIGOPEPTIDE TRANSPORT ATP-BINDING PROTEIN APPD"/>
    <property type="match status" value="1"/>
</dbReference>
<evidence type="ECO:0000313" key="10">
    <source>
        <dbReference type="Proteomes" id="UP001161497"/>
    </source>
</evidence>
<dbReference type="Proteomes" id="UP001161497">
    <property type="component" value="Chromosome"/>
</dbReference>
<accession>A0ABN8XBK4</accession>
<evidence type="ECO:0000256" key="3">
    <source>
        <dbReference type="ARBA" id="ARBA00022448"/>
    </source>
</evidence>
<evidence type="ECO:0000313" key="9">
    <source>
        <dbReference type="EMBL" id="CAI9084643.1"/>
    </source>
</evidence>
<keyword evidence="10" id="KW-1185">Reference proteome</keyword>
<feature type="domain" description="ABC transporter" evidence="8">
    <location>
        <begin position="3"/>
        <end position="253"/>
    </location>
</feature>
<gene>
    <name evidence="9" type="primary">dppD</name>
    <name evidence="9" type="ORF">MFUM_0243</name>
</gene>
<keyword evidence="6" id="KW-0067">ATP-binding</keyword>
<dbReference type="Gene3D" id="3.40.50.300">
    <property type="entry name" value="P-loop containing nucleotide triphosphate hydrolases"/>
    <property type="match status" value="1"/>
</dbReference>
<dbReference type="EMBL" id="OX458932">
    <property type="protein sequence ID" value="CAI9084643.1"/>
    <property type="molecule type" value="Genomic_DNA"/>
</dbReference>
<organism evidence="9 10">
    <name type="scientific">Candidatus Methylacidiphilum fumarolicum</name>
    <dbReference type="NCBI Taxonomy" id="591154"/>
    <lineage>
        <taxon>Bacteria</taxon>
        <taxon>Pseudomonadati</taxon>
        <taxon>Verrucomicrobiota</taxon>
        <taxon>Methylacidiphilae</taxon>
        <taxon>Methylacidiphilales</taxon>
        <taxon>Methylacidiphilaceae</taxon>
        <taxon>Methylacidiphilum (ex Ratnadevi et al. 2023)</taxon>
    </lineage>
</organism>
<proteinExistence type="inferred from homology"/>
<reference evidence="9" key="1">
    <citation type="submission" date="2023-03" db="EMBL/GenBank/DDBJ databases">
        <authorList>
            <person name="Cremers G."/>
            <person name="Picone N."/>
        </authorList>
    </citation>
    <scope>NUCLEOTIDE SEQUENCE</scope>
    <source>
        <strain evidence="9">Sample_alias</strain>
    </source>
</reference>
<evidence type="ECO:0000256" key="5">
    <source>
        <dbReference type="ARBA" id="ARBA00022741"/>
    </source>
</evidence>
<evidence type="ECO:0000256" key="1">
    <source>
        <dbReference type="ARBA" id="ARBA00004417"/>
    </source>
</evidence>
<dbReference type="PANTHER" id="PTHR43297:SF2">
    <property type="entry name" value="DIPEPTIDE TRANSPORT ATP-BINDING PROTEIN DPPD"/>
    <property type="match status" value="1"/>
</dbReference>
<comment type="subcellular location">
    <subcellularLocation>
        <location evidence="1">Cell inner membrane</location>
        <topology evidence="1">Peripheral membrane protein</topology>
    </subcellularLocation>
</comment>
<name>A0ABN8XBK4_9BACT</name>
<protein>
    <submittedName>
        <fullName evidence="9">ABC-type dipeptide/oligopeptide/nickel transport system, ATPase component</fullName>
    </submittedName>
</protein>
<evidence type="ECO:0000256" key="6">
    <source>
        <dbReference type="ARBA" id="ARBA00022840"/>
    </source>
</evidence>
<evidence type="ECO:0000259" key="8">
    <source>
        <dbReference type="PROSITE" id="PS50893"/>
    </source>
</evidence>
<dbReference type="Pfam" id="PF08352">
    <property type="entry name" value="oligo_HPY"/>
    <property type="match status" value="1"/>
</dbReference>
<dbReference type="InterPro" id="IPR027417">
    <property type="entry name" value="P-loop_NTPase"/>
</dbReference>
<dbReference type="SUPFAM" id="SSF52540">
    <property type="entry name" value="P-loop containing nucleoside triphosphate hydrolases"/>
    <property type="match status" value="1"/>
</dbReference>
<dbReference type="InterPro" id="IPR003593">
    <property type="entry name" value="AAA+_ATPase"/>
</dbReference>
<evidence type="ECO:0000256" key="7">
    <source>
        <dbReference type="ARBA" id="ARBA00023136"/>
    </source>
</evidence>
<dbReference type="InterPro" id="IPR013563">
    <property type="entry name" value="Oligopep_ABC_C"/>
</dbReference>
<dbReference type="InterPro" id="IPR017871">
    <property type="entry name" value="ABC_transporter-like_CS"/>
</dbReference>
<keyword evidence="5" id="KW-0547">Nucleotide-binding</keyword>
<comment type="similarity">
    <text evidence="2">Belongs to the ABC transporter superfamily.</text>
</comment>
<dbReference type="RefSeq" id="WP_052312374.1">
    <property type="nucleotide sequence ID" value="NZ_JAHXRZ010000003.1"/>
</dbReference>
<dbReference type="InterPro" id="IPR003439">
    <property type="entry name" value="ABC_transporter-like_ATP-bd"/>
</dbReference>
<dbReference type="PROSITE" id="PS50893">
    <property type="entry name" value="ABC_TRANSPORTER_2"/>
    <property type="match status" value="1"/>
</dbReference>
<dbReference type="PROSITE" id="PS00211">
    <property type="entry name" value="ABC_TRANSPORTER_1"/>
    <property type="match status" value="1"/>
</dbReference>
<dbReference type="CDD" id="cd03257">
    <property type="entry name" value="ABC_NikE_OppD_transporters"/>
    <property type="match status" value="1"/>
</dbReference>
<keyword evidence="4" id="KW-1003">Cell membrane</keyword>
<dbReference type="Pfam" id="PF00005">
    <property type="entry name" value="ABC_tran"/>
    <property type="match status" value="1"/>
</dbReference>
<evidence type="ECO:0000256" key="4">
    <source>
        <dbReference type="ARBA" id="ARBA00022475"/>
    </source>
</evidence>
<dbReference type="SMART" id="SM00382">
    <property type="entry name" value="AAA"/>
    <property type="match status" value="1"/>
</dbReference>
<keyword evidence="7" id="KW-0472">Membrane</keyword>